<organism evidence="1 2">
    <name type="scientific">Umezawaea endophytica</name>
    <dbReference type="NCBI Taxonomy" id="1654476"/>
    <lineage>
        <taxon>Bacteria</taxon>
        <taxon>Bacillati</taxon>
        <taxon>Actinomycetota</taxon>
        <taxon>Actinomycetes</taxon>
        <taxon>Pseudonocardiales</taxon>
        <taxon>Pseudonocardiaceae</taxon>
        <taxon>Umezawaea</taxon>
    </lineage>
</organism>
<dbReference type="Proteomes" id="UP001141259">
    <property type="component" value="Unassembled WGS sequence"/>
</dbReference>
<sequence length="41" mass="4477">MSERAGPDAAVGLTALPPRFAHEERELVVPLSRLGYFPGRL</sequence>
<accession>A0A9X2VMY5</accession>
<evidence type="ECO:0000313" key="1">
    <source>
        <dbReference type="EMBL" id="MCS7479560.1"/>
    </source>
</evidence>
<proteinExistence type="predicted"/>
<protein>
    <submittedName>
        <fullName evidence="1">Uncharacterized protein</fullName>
    </submittedName>
</protein>
<gene>
    <name evidence="1" type="ORF">NZH93_22090</name>
</gene>
<comment type="caution">
    <text evidence="1">The sequence shown here is derived from an EMBL/GenBank/DDBJ whole genome shotgun (WGS) entry which is preliminary data.</text>
</comment>
<dbReference type="AlphaFoldDB" id="A0A9X2VMY5"/>
<dbReference type="EMBL" id="JANYMP010000010">
    <property type="protein sequence ID" value="MCS7479560.1"/>
    <property type="molecule type" value="Genomic_DNA"/>
</dbReference>
<reference evidence="1" key="1">
    <citation type="submission" date="2022-08" db="EMBL/GenBank/DDBJ databases">
        <authorList>
            <person name="Tistechok S."/>
            <person name="Samborskyy M."/>
            <person name="Roman I."/>
        </authorList>
    </citation>
    <scope>NUCLEOTIDE SEQUENCE</scope>
    <source>
        <strain evidence="1">DSM 103496</strain>
    </source>
</reference>
<name>A0A9X2VMY5_9PSEU</name>
<evidence type="ECO:0000313" key="2">
    <source>
        <dbReference type="Proteomes" id="UP001141259"/>
    </source>
</evidence>
<keyword evidence="2" id="KW-1185">Reference proteome</keyword>
<dbReference type="RefSeq" id="WP_259625056.1">
    <property type="nucleotide sequence ID" value="NZ_JANYMP010000010.1"/>
</dbReference>